<evidence type="ECO:0000313" key="8">
    <source>
        <dbReference type="EMBL" id="STL41925.1"/>
    </source>
</evidence>
<dbReference type="InterPro" id="IPR050090">
    <property type="entry name" value="Tyrosine_recombinase_XerCD"/>
</dbReference>
<dbReference type="SUPFAM" id="SSF56349">
    <property type="entry name" value="DNA breaking-rejoining enzymes"/>
    <property type="match status" value="1"/>
</dbReference>
<dbReference type="EMBL" id="CP065611">
    <property type="protein sequence ID" value="QPR03885.1"/>
    <property type="molecule type" value="Genomic_DNA"/>
</dbReference>
<evidence type="ECO:0000313" key="11">
    <source>
        <dbReference type="Proteomes" id="UP000594864"/>
    </source>
</evidence>
<dbReference type="PANTHER" id="PTHR30349">
    <property type="entry name" value="PHAGE INTEGRASE-RELATED"/>
    <property type="match status" value="1"/>
</dbReference>
<comment type="similarity">
    <text evidence="1">Belongs to the 'phage' integrase family.</text>
</comment>
<evidence type="ECO:0000256" key="2">
    <source>
        <dbReference type="ARBA" id="ARBA00022908"/>
    </source>
</evidence>
<keyword evidence="4" id="KW-0233">DNA recombination</keyword>
<organism evidence="6 11">
    <name type="scientific">Escherichia coli</name>
    <dbReference type="NCBI Taxonomy" id="562"/>
    <lineage>
        <taxon>Bacteria</taxon>
        <taxon>Pseudomonadati</taxon>
        <taxon>Pseudomonadota</taxon>
        <taxon>Gammaproteobacteria</taxon>
        <taxon>Enterobacterales</taxon>
        <taxon>Enterobacteriaceae</taxon>
        <taxon>Escherichia</taxon>
    </lineage>
</organism>
<sequence>MSLMLSRHGIWYYRKVNVLPCGKRREFRRSLGTRSKTEATKRSLRFADRPWLITETISPTIGMSQTPQSELSFQELKLQAVQYVEFKNLEVCEREAASIKRCIDKYFSFTDQVFKRSRAAEFISGLDVAIPTKNKYVKKISGFFRWLKHRTDYDFQNPFEGLLQKDREPVSQKREAYTSAQIRCLENGISALPDWKRWIILLGRFTGMRANEICQLYHGDILKNEGRWCIRIDDRHGGQVVKTENSKRTIPIHQKLIDIGFLVYVQKQKGRLFPQLTFYKGSYSHYFTRWFSGYRKKLGVPEFHSLRHYIATKLKNAGVVEHYAAAFLGHADNSITYRRYGKSVAVSQLYDLLEHI</sequence>
<dbReference type="AlphaFoldDB" id="A0A271QSB5"/>
<dbReference type="Proteomes" id="UP000594864">
    <property type="component" value="Chromosome"/>
</dbReference>
<evidence type="ECO:0000256" key="4">
    <source>
        <dbReference type="ARBA" id="ARBA00023172"/>
    </source>
</evidence>
<proteinExistence type="inferred from homology"/>
<accession>A0A271QSB5</accession>
<feature type="domain" description="Tyr recombinase" evidence="5">
    <location>
        <begin position="172"/>
        <end position="354"/>
    </location>
</feature>
<dbReference type="GO" id="GO:0006310">
    <property type="term" value="P:DNA recombination"/>
    <property type="evidence" value="ECO:0007669"/>
    <property type="project" value="UniProtKB-KW"/>
</dbReference>
<evidence type="ECO:0000259" key="5">
    <source>
        <dbReference type="PROSITE" id="PS51898"/>
    </source>
</evidence>
<reference evidence="9 10" key="1">
    <citation type="submission" date="2018-06" db="EMBL/GenBank/DDBJ databases">
        <authorList>
            <consortium name="Pathogen Informatics"/>
            <person name="Doyle S."/>
        </authorList>
    </citation>
    <scope>NUCLEOTIDE SEQUENCE [LARGE SCALE GENOMIC DNA]</scope>
    <source>
        <strain evidence="7 10">NCTC11181</strain>
        <strain evidence="8 9">NCTC9962</strain>
    </source>
</reference>
<evidence type="ECO:0000313" key="10">
    <source>
        <dbReference type="Proteomes" id="UP000254219"/>
    </source>
</evidence>
<dbReference type="PANTHER" id="PTHR30349:SF41">
    <property type="entry name" value="INTEGRASE_RECOMBINASE PROTEIN MJ0367-RELATED"/>
    <property type="match status" value="1"/>
</dbReference>
<evidence type="ECO:0000313" key="6">
    <source>
        <dbReference type="EMBL" id="QPR03885.1"/>
    </source>
</evidence>
<dbReference type="Gene3D" id="1.10.443.10">
    <property type="entry name" value="Intergrase catalytic core"/>
    <property type="match status" value="1"/>
</dbReference>
<dbReference type="PROSITE" id="PS51898">
    <property type="entry name" value="TYR_RECOMBINASE"/>
    <property type="match status" value="1"/>
</dbReference>
<dbReference type="InterPro" id="IPR002104">
    <property type="entry name" value="Integrase_catalytic"/>
</dbReference>
<keyword evidence="3" id="KW-0238">DNA-binding</keyword>
<dbReference type="Proteomes" id="UP000254052">
    <property type="component" value="Unassembled WGS sequence"/>
</dbReference>
<dbReference type="GO" id="GO:0003677">
    <property type="term" value="F:DNA binding"/>
    <property type="evidence" value="ECO:0007669"/>
    <property type="project" value="UniProtKB-KW"/>
</dbReference>
<name>A0A271QSB5_ECOLX</name>
<protein>
    <submittedName>
        <fullName evidence="6 7">Integrase</fullName>
    </submittedName>
</protein>
<evidence type="ECO:0000313" key="7">
    <source>
        <dbReference type="EMBL" id="STD36243.1"/>
    </source>
</evidence>
<keyword evidence="2" id="KW-0229">DNA integration</keyword>
<dbReference type="RefSeq" id="WP_001548253.1">
    <property type="nucleotide sequence ID" value="NZ_BIER01000134.1"/>
</dbReference>
<dbReference type="EMBL" id="UFYN01000002">
    <property type="protein sequence ID" value="STD36243.1"/>
    <property type="molecule type" value="Genomic_DNA"/>
</dbReference>
<dbReference type="Proteomes" id="UP000254219">
    <property type="component" value="Unassembled WGS sequence"/>
</dbReference>
<reference evidence="6 11" key="2">
    <citation type="submission" date="2020-12" db="EMBL/GenBank/DDBJ databases">
        <title>FDA dAtabase for Regulatory Grade micrObial Sequences (FDA-ARGOS): Supporting development and validation of Infectious Disease Dx tests.</title>
        <authorList>
            <person name="Sproer C."/>
            <person name="Gronow S."/>
            <person name="Severitt S."/>
            <person name="Schroder I."/>
            <person name="Tallon L."/>
            <person name="Sadzewicz L."/>
            <person name="Zhao X."/>
            <person name="Boylan J."/>
            <person name="Ott S."/>
            <person name="Bowen H."/>
            <person name="Vavikolanu K."/>
            <person name="Mehta A."/>
            <person name="Aluvathingal J."/>
            <person name="Nadendla S."/>
            <person name="Lowell S."/>
            <person name="Myers T."/>
            <person name="Yan Y."/>
            <person name="Sichtig H."/>
        </authorList>
    </citation>
    <scope>NUCLEOTIDE SEQUENCE [LARGE SCALE GENOMIC DNA]</scope>
    <source>
        <strain evidence="6 11">FDAARGOS_945</strain>
    </source>
</reference>
<evidence type="ECO:0000256" key="3">
    <source>
        <dbReference type="ARBA" id="ARBA00023125"/>
    </source>
</evidence>
<evidence type="ECO:0000313" key="9">
    <source>
        <dbReference type="Proteomes" id="UP000254052"/>
    </source>
</evidence>
<dbReference type="InterPro" id="IPR013762">
    <property type="entry name" value="Integrase-like_cat_sf"/>
</dbReference>
<gene>
    <name evidence="6" type="ORF">I6H02_20060</name>
    <name evidence="7" type="ORF">NCTC11181_01078</name>
    <name evidence="8" type="ORF">NCTC9962_02678</name>
</gene>
<evidence type="ECO:0000256" key="1">
    <source>
        <dbReference type="ARBA" id="ARBA00008857"/>
    </source>
</evidence>
<dbReference type="CDD" id="cd01184">
    <property type="entry name" value="INT_C_like_1"/>
    <property type="match status" value="1"/>
</dbReference>
<dbReference type="InterPro" id="IPR011010">
    <property type="entry name" value="DNA_brk_join_enz"/>
</dbReference>
<dbReference type="EMBL" id="UGED01000007">
    <property type="protein sequence ID" value="STL41925.1"/>
    <property type="molecule type" value="Genomic_DNA"/>
</dbReference>
<dbReference type="Pfam" id="PF00589">
    <property type="entry name" value="Phage_integrase"/>
    <property type="match status" value="1"/>
</dbReference>
<dbReference type="GO" id="GO:0015074">
    <property type="term" value="P:DNA integration"/>
    <property type="evidence" value="ECO:0007669"/>
    <property type="project" value="UniProtKB-KW"/>
</dbReference>